<evidence type="ECO:0000313" key="1">
    <source>
        <dbReference type="EMBL" id="EPS62036.1"/>
    </source>
</evidence>
<evidence type="ECO:0000313" key="2">
    <source>
        <dbReference type="Proteomes" id="UP000015453"/>
    </source>
</evidence>
<dbReference type="InterPro" id="IPR036188">
    <property type="entry name" value="FAD/NAD-bd_sf"/>
</dbReference>
<sequence>MRVAVIGSGVAGLAAARELANAGVTAVIYEKENYVGGHARTVTADGTDLDLGFMVFNRIIF</sequence>
<dbReference type="SUPFAM" id="SSF51905">
    <property type="entry name" value="FAD/NAD(P)-binding domain"/>
    <property type="match status" value="1"/>
</dbReference>
<comment type="caution">
    <text evidence="1">The sequence shown here is derived from an EMBL/GenBank/DDBJ whole genome shotgun (WGS) entry which is preliminary data.</text>
</comment>
<dbReference type="AlphaFoldDB" id="S8CC90"/>
<proteinExistence type="predicted"/>
<dbReference type="InterPro" id="IPR050464">
    <property type="entry name" value="Zeta_carotene_desat/Oxidored"/>
</dbReference>
<dbReference type="Proteomes" id="UP000015453">
    <property type="component" value="Unassembled WGS sequence"/>
</dbReference>
<dbReference type="PANTHER" id="PTHR42923">
    <property type="entry name" value="PROTOPORPHYRINOGEN OXIDASE"/>
    <property type="match status" value="1"/>
</dbReference>
<organism evidence="1 2">
    <name type="scientific">Genlisea aurea</name>
    <dbReference type="NCBI Taxonomy" id="192259"/>
    <lineage>
        <taxon>Eukaryota</taxon>
        <taxon>Viridiplantae</taxon>
        <taxon>Streptophyta</taxon>
        <taxon>Embryophyta</taxon>
        <taxon>Tracheophyta</taxon>
        <taxon>Spermatophyta</taxon>
        <taxon>Magnoliopsida</taxon>
        <taxon>eudicotyledons</taxon>
        <taxon>Gunneridae</taxon>
        <taxon>Pentapetalae</taxon>
        <taxon>asterids</taxon>
        <taxon>lamiids</taxon>
        <taxon>Lamiales</taxon>
        <taxon>Lentibulariaceae</taxon>
        <taxon>Genlisea</taxon>
    </lineage>
</organism>
<name>S8CC90_9LAMI</name>
<dbReference type="PANTHER" id="PTHR42923:SF17">
    <property type="entry name" value="AMINE OXIDASE DOMAIN-CONTAINING PROTEIN"/>
    <property type="match status" value="1"/>
</dbReference>
<accession>S8CC90</accession>
<gene>
    <name evidence="1" type="ORF">M569_12762</name>
</gene>
<dbReference type="Gene3D" id="3.50.50.60">
    <property type="entry name" value="FAD/NAD(P)-binding domain"/>
    <property type="match status" value="1"/>
</dbReference>
<reference evidence="1 2" key="1">
    <citation type="journal article" date="2013" name="BMC Genomics">
        <title>The miniature genome of a carnivorous plant Genlisea aurea contains a low number of genes and short non-coding sequences.</title>
        <authorList>
            <person name="Leushkin E.V."/>
            <person name="Sutormin R.A."/>
            <person name="Nabieva E.R."/>
            <person name="Penin A.A."/>
            <person name="Kondrashov A.S."/>
            <person name="Logacheva M.D."/>
        </authorList>
    </citation>
    <scope>NUCLEOTIDE SEQUENCE [LARGE SCALE GENOMIC DNA]</scope>
</reference>
<dbReference type="GO" id="GO:0016491">
    <property type="term" value="F:oxidoreductase activity"/>
    <property type="evidence" value="ECO:0007669"/>
    <property type="project" value="TreeGrafter"/>
</dbReference>
<keyword evidence="2" id="KW-1185">Reference proteome</keyword>
<protein>
    <recommendedName>
        <fullName evidence="3">Amine oxidase domain-containing protein</fullName>
    </recommendedName>
</protein>
<dbReference type="Pfam" id="PF13450">
    <property type="entry name" value="NAD_binding_8"/>
    <property type="match status" value="1"/>
</dbReference>
<dbReference type="PRINTS" id="PR00419">
    <property type="entry name" value="ADXRDTASE"/>
</dbReference>
<dbReference type="OrthoDB" id="908171at2759"/>
<evidence type="ECO:0008006" key="3">
    <source>
        <dbReference type="Google" id="ProtNLM"/>
    </source>
</evidence>
<dbReference type="EMBL" id="AUSU01006434">
    <property type="protein sequence ID" value="EPS62036.1"/>
    <property type="molecule type" value="Genomic_DNA"/>
</dbReference>